<comment type="subcellular location">
    <subcellularLocation>
        <location evidence="3">Chromosome</location>
    </subcellularLocation>
    <subcellularLocation>
        <location evidence="2">Nucleus</location>
    </subcellularLocation>
</comment>
<evidence type="ECO:0000256" key="2">
    <source>
        <dbReference type="ARBA" id="ARBA00004123"/>
    </source>
</evidence>
<evidence type="ECO:0000256" key="10">
    <source>
        <dbReference type="SAM" id="Coils"/>
    </source>
</evidence>
<dbReference type="PANTHER" id="PTHR18867">
    <property type="entry name" value="RAD50"/>
    <property type="match status" value="1"/>
</dbReference>
<feature type="coiled-coil region" evidence="10">
    <location>
        <begin position="401"/>
        <end position="496"/>
    </location>
</feature>
<comment type="caution">
    <text evidence="12">The sequence shown here is derived from an EMBL/GenBank/DDBJ whole genome shotgun (WGS) entry which is preliminary data.</text>
</comment>
<evidence type="ECO:0000256" key="8">
    <source>
        <dbReference type="ARBA" id="ARBA00023242"/>
    </source>
</evidence>
<dbReference type="Gene3D" id="3.40.50.300">
    <property type="entry name" value="P-loop containing nucleotide triphosphate hydrolases"/>
    <property type="match status" value="1"/>
</dbReference>
<feature type="coiled-coil region" evidence="10">
    <location>
        <begin position="647"/>
        <end position="811"/>
    </location>
</feature>
<proteinExistence type="inferred from homology"/>
<reference evidence="12 13" key="1">
    <citation type="submission" date="2024-02" db="EMBL/GenBank/DDBJ databases">
        <authorList>
            <person name="Daric V."/>
            <person name="Darras S."/>
        </authorList>
    </citation>
    <scope>NUCLEOTIDE SEQUENCE [LARGE SCALE GENOMIC DNA]</scope>
</reference>
<evidence type="ECO:0000256" key="5">
    <source>
        <dbReference type="ARBA" id="ARBA00022454"/>
    </source>
</evidence>
<keyword evidence="8" id="KW-0539">Nucleus</keyword>
<evidence type="ECO:0000256" key="6">
    <source>
        <dbReference type="ARBA" id="ARBA00022723"/>
    </source>
</evidence>
<comment type="cofactor">
    <cofactor evidence="1">
        <name>Zn(2+)</name>
        <dbReference type="ChEBI" id="CHEBI:29105"/>
    </cofactor>
</comment>
<feature type="domain" description="Rad50/SbcC-type AAA" evidence="11">
    <location>
        <begin position="6"/>
        <end position="227"/>
    </location>
</feature>
<evidence type="ECO:0000313" key="13">
    <source>
        <dbReference type="Proteomes" id="UP001642483"/>
    </source>
</evidence>
<name>A0ABP0G4J3_CLALP</name>
<evidence type="ECO:0000313" key="12">
    <source>
        <dbReference type="EMBL" id="CAK8686750.1"/>
    </source>
</evidence>
<protein>
    <recommendedName>
        <fullName evidence="11">Rad50/SbcC-type AAA domain-containing protein</fullName>
    </recommendedName>
</protein>
<keyword evidence="7" id="KW-0862">Zinc</keyword>
<dbReference type="InterPro" id="IPR038729">
    <property type="entry name" value="Rad50/SbcC_AAA"/>
</dbReference>
<dbReference type="EMBL" id="CAWYQH010000103">
    <property type="protein sequence ID" value="CAK8686750.1"/>
    <property type="molecule type" value="Genomic_DNA"/>
</dbReference>
<dbReference type="PANTHER" id="PTHR18867:SF12">
    <property type="entry name" value="DNA REPAIR PROTEIN RAD50"/>
    <property type="match status" value="1"/>
</dbReference>
<dbReference type="SUPFAM" id="SSF52540">
    <property type="entry name" value="P-loop containing nucleoside triphosphate hydrolases"/>
    <property type="match status" value="1"/>
</dbReference>
<evidence type="ECO:0000259" key="11">
    <source>
        <dbReference type="Pfam" id="PF13476"/>
    </source>
</evidence>
<comment type="catalytic activity">
    <reaction evidence="9">
        <text>ATP + H2O = ADP + phosphate + H(+)</text>
        <dbReference type="Rhea" id="RHEA:13065"/>
        <dbReference type="ChEBI" id="CHEBI:15377"/>
        <dbReference type="ChEBI" id="CHEBI:15378"/>
        <dbReference type="ChEBI" id="CHEBI:30616"/>
        <dbReference type="ChEBI" id="CHEBI:43474"/>
        <dbReference type="ChEBI" id="CHEBI:456216"/>
    </reaction>
</comment>
<evidence type="ECO:0000256" key="3">
    <source>
        <dbReference type="ARBA" id="ARBA00004286"/>
    </source>
</evidence>
<organism evidence="12 13">
    <name type="scientific">Clavelina lepadiformis</name>
    <name type="common">Light-bulb sea squirt</name>
    <name type="synonym">Ascidia lepadiformis</name>
    <dbReference type="NCBI Taxonomy" id="159417"/>
    <lineage>
        <taxon>Eukaryota</taxon>
        <taxon>Metazoa</taxon>
        <taxon>Chordata</taxon>
        <taxon>Tunicata</taxon>
        <taxon>Ascidiacea</taxon>
        <taxon>Aplousobranchia</taxon>
        <taxon>Clavelinidae</taxon>
        <taxon>Clavelina</taxon>
    </lineage>
</organism>
<feature type="coiled-coil region" evidence="10">
    <location>
        <begin position="180"/>
        <end position="234"/>
    </location>
</feature>
<sequence>MAMIEKLSIRGIRSFGDEVEEVMEFQRPLTLLVGPNGAGKTTIIESLKYVTIGKKPCSKNKDFIHDPKLKETKQVSANVKLRCRDVDGASLEVERYVTAEERGKKYQAQITDMRLYRDGKSVPCRRSADLDQEMVTSLGVSEAILNHVVFCHQEDSTWPLGKDTELKEKFDKIFEATRYMKALEEIRKVEKSQKEEADRESTELKFLDKNRKKRKEIADKLEKVEDEAKAERISLKTIFAKIGPVESKLNELSEKSDDVCKIEEKLTSLETQTQEKSKRINQLQRGIKKELKKGHDELLKLKIDAVKNLKSKQKERKMQEKELEHHCLKIREINAAFSTISAKLGKLEQKKEQAKEIMQNRDKRIKRYATEYNIQAPGSQISESEASQFELKFKSFVANYIEDLETEKNETENKFESVESHFLSQSYEAVKLEEGIAQKKENLKEYKSSLAKVQNDLDSLESTSNTKELEAAHQEFEEAQKELKKFETKNLIEKEKKFLLTLETEKTKIKGKIATQDDALNKAVKNICVRSKLEFISNYLKEKEMLVKSKKKFQNSVVVQALHKEDTEIIKNESRKLRDKLSEPTTSVDSILKERKNLLQRYYDVEETMNEIRDSIAANQESFFKLKEHVTTSWEKKIKLSLGTVDYNRLKDEEKVLEESVSSLSSRIQLDQATLSTLKTKVNKLKKEKQKATKEREAIIRKLNVQEQQLKLKQENLSASVKNVKEVLKEKLDKRMKDLNELTQTRRESLEIALEKKEEFENKIKSFNQDIANFDVDKRNIEDNLNICEISKEIENIKAEMKQKNKQLKKINPVLIQRYKTLLV</sequence>
<keyword evidence="5" id="KW-0158">Chromosome</keyword>
<evidence type="ECO:0000256" key="4">
    <source>
        <dbReference type="ARBA" id="ARBA00009439"/>
    </source>
</evidence>
<dbReference type="InterPro" id="IPR027417">
    <property type="entry name" value="P-loop_NTPase"/>
</dbReference>
<gene>
    <name evidence="12" type="ORF">CVLEPA_LOCUS18674</name>
</gene>
<comment type="similarity">
    <text evidence="4">Belongs to the SMC family. RAD50 subfamily.</text>
</comment>
<evidence type="ECO:0000256" key="7">
    <source>
        <dbReference type="ARBA" id="ARBA00022833"/>
    </source>
</evidence>
<evidence type="ECO:0000256" key="1">
    <source>
        <dbReference type="ARBA" id="ARBA00001947"/>
    </source>
</evidence>
<keyword evidence="13" id="KW-1185">Reference proteome</keyword>
<dbReference type="Pfam" id="PF13476">
    <property type="entry name" value="AAA_23"/>
    <property type="match status" value="1"/>
</dbReference>
<keyword evidence="6" id="KW-0479">Metal-binding</keyword>
<evidence type="ECO:0000256" key="9">
    <source>
        <dbReference type="ARBA" id="ARBA00049360"/>
    </source>
</evidence>
<dbReference type="Proteomes" id="UP001642483">
    <property type="component" value="Unassembled WGS sequence"/>
</dbReference>
<keyword evidence="10" id="KW-0175">Coiled coil</keyword>
<accession>A0ABP0G4J3</accession>